<dbReference type="Proteomes" id="UP001066276">
    <property type="component" value="Chromosome 8"/>
</dbReference>
<sequence length="135" mass="14853">MYESTRGTHKNLLNVSMTEHAYVIRNSLYERKARRSNGTGFVAGTEKHQQEDGQGQKAGRPEDEKRRKTTNRGRRAEPESQEAAPENGESGKASHIPGGTWLFQVCDCLRSQLSDLVGNVGKDRGGGLGTTEHSI</sequence>
<gene>
    <name evidence="2" type="ORF">NDU88_006227</name>
</gene>
<comment type="caution">
    <text evidence="2">The sequence shown here is derived from an EMBL/GenBank/DDBJ whole genome shotgun (WGS) entry which is preliminary data.</text>
</comment>
<evidence type="ECO:0000313" key="2">
    <source>
        <dbReference type="EMBL" id="KAJ1118032.1"/>
    </source>
</evidence>
<organism evidence="2 3">
    <name type="scientific">Pleurodeles waltl</name>
    <name type="common">Iberian ribbed newt</name>
    <dbReference type="NCBI Taxonomy" id="8319"/>
    <lineage>
        <taxon>Eukaryota</taxon>
        <taxon>Metazoa</taxon>
        <taxon>Chordata</taxon>
        <taxon>Craniata</taxon>
        <taxon>Vertebrata</taxon>
        <taxon>Euteleostomi</taxon>
        <taxon>Amphibia</taxon>
        <taxon>Batrachia</taxon>
        <taxon>Caudata</taxon>
        <taxon>Salamandroidea</taxon>
        <taxon>Salamandridae</taxon>
        <taxon>Pleurodelinae</taxon>
        <taxon>Pleurodeles</taxon>
    </lineage>
</organism>
<protein>
    <submittedName>
        <fullName evidence="2">Uncharacterized protein</fullName>
    </submittedName>
</protein>
<keyword evidence="3" id="KW-1185">Reference proteome</keyword>
<dbReference type="AlphaFoldDB" id="A0AAV7NPQ4"/>
<evidence type="ECO:0000256" key="1">
    <source>
        <dbReference type="SAM" id="MobiDB-lite"/>
    </source>
</evidence>
<feature type="region of interest" description="Disordered" evidence="1">
    <location>
        <begin position="29"/>
        <end position="98"/>
    </location>
</feature>
<accession>A0AAV7NPQ4</accession>
<name>A0AAV7NPQ4_PLEWA</name>
<proteinExistence type="predicted"/>
<dbReference type="EMBL" id="JANPWB010000012">
    <property type="protein sequence ID" value="KAJ1118032.1"/>
    <property type="molecule type" value="Genomic_DNA"/>
</dbReference>
<evidence type="ECO:0000313" key="3">
    <source>
        <dbReference type="Proteomes" id="UP001066276"/>
    </source>
</evidence>
<reference evidence="2" key="1">
    <citation type="journal article" date="2022" name="bioRxiv">
        <title>Sequencing and chromosome-scale assembly of the giantPleurodeles waltlgenome.</title>
        <authorList>
            <person name="Brown T."/>
            <person name="Elewa A."/>
            <person name="Iarovenko S."/>
            <person name="Subramanian E."/>
            <person name="Araus A.J."/>
            <person name="Petzold A."/>
            <person name="Susuki M."/>
            <person name="Suzuki K.-i.T."/>
            <person name="Hayashi T."/>
            <person name="Toyoda A."/>
            <person name="Oliveira C."/>
            <person name="Osipova E."/>
            <person name="Leigh N.D."/>
            <person name="Simon A."/>
            <person name="Yun M.H."/>
        </authorList>
    </citation>
    <scope>NUCLEOTIDE SEQUENCE</scope>
    <source>
        <strain evidence="2">20211129_DDA</strain>
        <tissue evidence="2">Liver</tissue>
    </source>
</reference>